<comment type="subcellular location">
    <subcellularLocation>
        <location evidence="2">Cell membrane</location>
        <topology evidence="2">Multi-pass membrane protein</topology>
    </subcellularLocation>
</comment>
<keyword evidence="11 12" id="KW-0472">Membrane</keyword>
<keyword evidence="9" id="KW-0067">ATP-binding</keyword>
<keyword evidence="5" id="KW-0597">Phosphoprotein</keyword>
<feature type="domain" description="HAMP" evidence="14">
    <location>
        <begin position="197"/>
        <end position="245"/>
    </location>
</feature>
<dbReference type="CDD" id="cd00075">
    <property type="entry name" value="HATPase"/>
    <property type="match status" value="1"/>
</dbReference>
<organism evidence="15 16">
    <name type="scientific">Peribacillus faecalis</name>
    <dbReference type="NCBI Taxonomy" id="2772559"/>
    <lineage>
        <taxon>Bacteria</taxon>
        <taxon>Bacillati</taxon>
        <taxon>Bacillota</taxon>
        <taxon>Bacilli</taxon>
        <taxon>Bacillales</taxon>
        <taxon>Bacillaceae</taxon>
        <taxon>Peribacillus</taxon>
    </lineage>
</organism>
<gene>
    <name evidence="15" type="ORF">IEO70_05825</name>
</gene>
<dbReference type="CDD" id="cd06225">
    <property type="entry name" value="HAMP"/>
    <property type="match status" value="1"/>
</dbReference>
<comment type="caution">
    <text evidence="15">The sequence shown here is derived from an EMBL/GenBank/DDBJ whole genome shotgun (WGS) entry which is preliminary data.</text>
</comment>
<dbReference type="Pfam" id="PF00512">
    <property type="entry name" value="HisKA"/>
    <property type="match status" value="1"/>
</dbReference>
<evidence type="ECO:0000259" key="13">
    <source>
        <dbReference type="PROSITE" id="PS50109"/>
    </source>
</evidence>
<evidence type="ECO:0000256" key="7">
    <source>
        <dbReference type="ARBA" id="ARBA00022741"/>
    </source>
</evidence>
<keyword evidence="4" id="KW-1003">Cell membrane</keyword>
<dbReference type="InterPro" id="IPR036890">
    <property type="entry name" value="HATPase_C_sf"/>
</dbReference>
<dbReference type="Gene3D" id="6.10.340.10">
    <property type="match status" value="1"/>
</dbReference>
<dbReference type="Gene3D" id="3.30.565.10">
    <property type="entry name" value="Histidine kinase-like ATPase, C-terminal domain"/>
    <property type="match status" value="1"/>
</dbReference>
<dbReference type="Gene3D" id="1.10.287.130">
    <property type="match status" value="1"/>
</dbReference>
<keyword evidence="12" id="KW-0812">Transmembrane</keyword>
<dbReference type="SMART" id="SM00388">
    <property type="entry name" value="HisKA"/>
    <property type="match status" value="1"/>
</dbReference>
<dbReference type="FunFam" id="1.10.287.130:FF:000001">
    <property type="entry name" value="Two-component sensor histidine kinase"/>
    <property type="match status" value="1"/>
</dbReference>
<evidence type="ECO:0000256" key="11">
    <source>
        <dbReference type="ARBA" id="ARBA00023136"/>
    </source>
</evidence>
<keyword evidence="10" id="KW-0902">Two-component regulatory system</keyword>
<dbReference type="AlphaFoldDB" id="A0A927CYX6"/>
<dbReference type="EC" id="2.7.13.3" evidence="3"/>
<sequence length="471" mass="54326">MKKTKHLCLNTKFDKSIKLKSSLIIIISILLITFTYGILGDFYLYSLENQMKKSVTNILIDIENNYSSLEEIRYWTERNLNLNIYTLDSIETLLDKIPPSINKNKVLSTSDLEMLNSGNTVINKVDSLDQSQYLKLFIFIHPIIKNDQLENLLFVHVPYSYLEREKVIFTRVKFLFAILAVGITILTFWMIFGKSYRQLQDIKLAVIEVSKGNFDAKIIGNSRDEVGEISEAFNVMSTKLKGEQNRTKEFMEDFSHEIKSPLTLVKSYNQALMDNMMQDPEELQKCYQLIDREMNRMQKLLQNFLDFTKLDAQSIELVKHPIVFAQTIEDIMSIYELGFKDNNVKLDMKLDYDVIISADEDRLEQIIQNIINNAIKYSKEAPHIQMTLERNETSCILTISDNGVGISEEHLAIITNRFVRVNKVRSRQEGGTGLGLSIVEKLMELHEGKMIIESQLGVGTTVKLEFPILID</sequence>
<keyword evidence="8 15" id="KW-0418">Kinase</keyword>
<evidence type="ECO:0000256" key="6">
    <source>
        <dbReference type="ARBA" id="ARBA00022679"/>
    </source>
</evidence>
<keyword evidence="6" id="KW-0808">Transferase</keyword>
<dbReference type="Proteomes" id="UP000602076">
    <property type="component" value="Unassembled WGS sequence"/>
</dbReference>
<dbReference type="PANTHER" id="PTHR45453:SF1">
    <property type="entry name" value="PHOSPHATE REGULON SENSOR PROTEIN PHOR"/>
    <property type="match status" value="1"/>
</dbReference>
<feature type="domain" description="Histidine kinase" evidence="13">
    <location>
        <begin position="253"/>
        <end position="470"/>
    </location>
</feature>
<evidence type="ECO:0000256" key="4">
    <source>
        <dbReference type="ARBA" id="ARBA00022475"/>
    </source>
</evidence>
<comment type="catalytic activity">
    <reaction evidence="1">
        <text>ATP + protein L-histidine = ADP + protein N-phospho-L-histidine.</text>
        <dbReference type="EC" id="2.7.13.3"/>
    </reaction>
</comment>
<evidence type="ECO:0000256" key="8">
    <source>
        <dbReference type="ARBA" id="ARBA00022777"/>
    </source>
</evidence>
<dbReference type="CDD" id="cd00082">
    <property type="entry name" value="HisKA"/>
    <property type="match status" value="1"/>
</dbReference>
<dbReference type="SUPFAM" id="SSF55874">
    <property type="entry name" value="ATPase domain of HSP90 chaperone/DNA topoisomerase II/histidine kinase"/>
    <property type="match status" value="1"/>
</dbReference>
<protein>
    <recommendedName>
        <fullName evidence="3">histidine kinase</fullName>
        <ecNumber evidence="3">2.7.13.3</ecNumber>
    </recommendedName>
</protein>
<evidence type="ECO:0000256" key="3">
    <source>
        <dbReference type="ARBA" id="ARBA00012438"/>
    </source>
</evidence>
<evidence type="ECO:0000313" key="15">
    <source>
        <dbReference type="EMBL" id="MBD3107879.1"/>
    </source>
</evidence>
<evidence type="ECO:0000256" key="5">
    <source>
        <dbReference type="ARBA" id="ARBA00022553"/>
    </source>
</evidence>
<dbReference type="GO" id="GO:0004721">
    <property type="term" value="F:phosphoprotein phosphatase activity"/>
    <property type="evidence" value="ECO:0007669"/>
    <property type="project" value="TreeGrafter"/>
</dbReference>
<dbReference type="Pfam" id="PF00672">
    <property type="entry name" value="HAMP"/>
    <property type="match status" value="1"/>
</dbReference>
<dbReference type="InterPro" id="IPR003594">
    <property type="entry name" value="HATPase_dom"/>
</dbReference>
<dbReference type="InterPro" id="IPR003660">
    <property type="entry name" value="HAMP_dom"/>
</dbReference>
<name>A0A927CYX6_9BACI</name>
<dbReference type="FunFam" id="3.30.565.10:FF:000006">
    <property type="entry name" value="Sensor histidine kinase WalK"/>
    <property type="match status" value="1"/>
</dbReference>
<dbReference type="InterPro" id="IPR050351">
    <property type="entry name" value="BphY/WalK/GraS-like"/>
</dbReference>
<evidence type="ECO:0000256" key="9">
    <source>
        <dbReference type="ARBA" id="ARBA00022840"/>
    </source>
</evidence>
<keyword evidence="7" id="KW-0547">Nucleotide-binding</keyword>
<dbReference type="RefSeq" id="WP_190997426.1">
    <property type="nucleotide sequence ID" value="NZ_JACXSI010000012.1"/>
</dbReference>
<dbReference type="Pfam" id="PF02518">
    <property type="entry name" value="HATPase_c"/>
    <property type="match status" value="1"/>
</dbReference>
<dbReference type="PROSITE" id="PS50109">
    <property type="entry name" value="HIS_KIN"/>
    <property type="match status" value="1"/>
</dbReference>
<dbReference type="SMART" id="SM00387">
    <property type="entry name" value="HATPase_c"/>
    <property type="match status" value="1"/>
</dbReference>
<dbReference type="GO" id="GO:0000155">
    <property type="term" value="F:phosphorelay sensor kinase activity"/>
    <property type="evidence" value="ECO:0007669"/>
    <property type="project" value="InterPro"/>
</dbReference>
<dbReference type="GO" id="GO:0005524">
    <property type="term" value="F:ATP binding"/>
    <property type="evidence" value="ECO:0007669"/>
    <property type="project" value="UniProtKB-KW"/>
</dbReference>
<evidence type="ECO:0000313" key="16">
    <source>
        <dbReference type="Proteomes" id="UP000602076"/>
    </source>
</evidence>
<dbReference type="InterPro" id="IPR005467">
    <property type="entry name" value="His_kinase_dom"/>
</dbReference>
<evidence type="ECO:0000259" key="14">
    <source>
        <dbReference type="PROSITE" id="PS50885"/>
    </source>
</evidence>
<evidence type="ECO:0000256" key="12">
    <source>
        <dbReference type="SAM" id="Phobius"/>
    </source>
</evidence>
<dbReference type="InterPro" id="IPR004358">
    <property type="entry name" value="Sig_transdc_His_kin-like_C"/>
</dbReference>
<keyword evidence="12" id="KW-1133">Transmembrane helix</keyword>
<feature type="transmembrane region" description="Helical" evidence="12">
    <location>
        <begin position="23"/>
        <end position="44"/>
    </location>
</feature>
<keyword evidence="16" id="KW-1185">Reference proteome</keyword>
<accession>A0A927CYX6</accession>
<dbReference type="SMART" id="SM00304">
    <property type="entry name" value="HAMP"/>
    <property type="match status" value="1"/>
</dbReference>
<dbReference type="InterPro" id="IPR003661">
    <property type="entry name" value="HisK_dim/P_dom"/>
</dbReference>
<dbReference type="SUPFAM" id="SSF47384">
    <property type="entry name" value="Homodimeric domain of signal transducing histidine kinase"/>
    <property type="match status" value="1"/>
</dbReference>
<dbReference type="EMBL" id="JACXSI010000012">
    <property type="protein sequence ID" value="MBD3107879.1"/>
    <property type="molecule type" value="Genomic_DNA"/>
</dbReference>
<reference evidence="15" key="1">
    <citation type="submission" date="2020-09" db="EMBL/GenBank/DDBJ databases">
        <title>Bacillus faecalis sp. nov., a moderately halophilic bacterium isolated from cow faeces.</title>
        <authorList>
            <person name="Jiang L."/>
            <person name="Lee J."/>
        </authorList>
    </citation>
    <scope>NUCLEOTIDE SEQUENCE</scope>
    <source>
        <strain evidence="15">AGMB 02131</strain>
    </source>
</reference>
<evidence type="ECO:0000256" key="10">
    <source>
        <dbReference type="ARBA" id="ARBA00023012"/>
    </source>
</evidence>
<feature type="transmembrane region" description="Helical" evidence="12">
    <location>
        <begin position="174"/>
        <end position="192"/>
    </location>
</feature>
<dbReference type="InterPro" id="IPR036097">
    <property type="entry name" value="HisK_dim/P_sf"/>
</dbReference>
<dbReference type="PANTHER" id="PTHR45453">
    <property type="entry name" value="PHOSPHATE REGULON SENSOR PROTEIN PHOR"/>
    <property type="match status" value="1"/>
</dbReference>
<dbReference type="GO" id="GO:0005886">
    <property type="term" value="C:plasma membrane"/>
    <property type="evidence" value="ECO:0007669"/>
    <property type="project" value="UniProtKB-SubCell"/>
</dbReference>
<proteinExistence type="predicted"/>
<evidence type="ECO:0000256" key="2">
    <source>
        <dbReference type="ARBA" id="ARBA00004651"/>
    </source>
</evidence>
<dbReference type="PRINTS" id="PR00344">
    <property type="entry name" value="BCTRLSENSOR"/>
</dbReference>
<evidence type="ECO:0000256" key="1">
    <source>
        <dbReference type="ARBA" id="ARBA00000085"/>
    </source>
</evidence>
<dbReference type="GO" id="GO:0016036">
    <property type="term" value="P:cellular response to phosphate starvation"/>
    <property type="evidence" value="ECO:0007669"/>
    <property type="project" value="TreeGrafter"/>
</dbReference>
<dbReference type="PROSITE" id="PS50885">
    <property type="entry name" value="HAMP"/>
    <property type="match status" value="1"/>
</dbReference>
<dbReference type="SUPFAM" id="SSF158472">
    <property type="entry name" value="HAMP domain-like"/>
    <property type="match status" value="1"/>
</dbReference>